<feature type="region of interest" description="Disordered" evidence="1">
    <location>
        <begin position="223"/>
        <end position="242"/>
    </location>
</feature>
<organism evidence="3 4">
    <name type="scientific">Geotrichum candidum</name>
    <name type="common">Oospora lactis</name>
    <name type="synonym">Dipodascus geotrichum</name>
    <dbReference type="NCBI Taxonomy" id="1173061"/>
    <lineage>
        <taxon>Eukaryota</taxon>
        <taxon>Fungi</taxon>
        <taxon>Dikarya</taxon>
        <taxon>Ascomycota</taxon>
        <taxon>Saccharomycotina</taxon>
        <taxon>Dipodascomycetes</taxon>
        <taxon>Dipodascales</taxon>
        <taxon>Dipodascaceae</taxon>
        <taxon>Geotrichum</taxon>
    </lineage>
</organism>
<keyword evidence="4" id="KW-1185">Reference proteome</keyword>
<name>A0A0J9X408_GEOCN</name>
<dbReference type="Pfam" id="PF13840">
    <property type="entry name" value="ACT_7"/>
    <property type="match status" value="2"/>
</dbReference>
<dbReference type="STRING" id="1173061.A0A0J9X408"/>
<dbReference type="GO" id="GO:0046394">
    <property type="term" value="P:carboxylic acid biosynthetic process"/>
    <property type="evidence" value="ECO:0007669"/>
    <property type="project" value="UniProtKB-ARBA"/>
</dbReference>
<evidence type="ECO:0000313" key="4">
    <source>
        <dbReference type="Proteomes" id="UP000242525"/>
    </source>
</evidence>
<proteinExistence type="predicted"/>
<gene>
    <name evidence="3" type="ORF">BN980_GECA02s03200g</name>
</gene>
<evidence type="ECO:0000259" key="2">
    <source>
        <dbReference type="Pfam" id="PF13840"/>
    </source>
</evidence>
<dbReference type="InterPro" id="IPR045865">
    <property type="entry name" value="ACT-like_dom_sf"/>
</dbReference>
<protein>
    <recommendedName>
        <fullName evidence="2">CASTOR ACT domain-containing protein</fullName>
    </recommendedName>
</protein>
<feature type="domain" description="CASTOR ACT" evidence="2">
    <location>
        <begin position="132"/>
        <end position="191"/>
    </location>
</feature>
<dbReference type="EMBL" id="CCBN010000002">
    <property type="protein sequence ID" value="CDO51930.1"/>
    <property type="molecule type" value="Genomic_DNA"/>
</dbReference>
<feature type="domain" description="CASTOR ACT" evidence="2">
    <location>
        <begin position="331"/>
        <end position="399"/>
    </location>
</feature>
<accession>A0A0J9X408</accession>
<dbReference type="AlphaFoldDB" id="A0A0J9X408"/>
<dbReference type="OrthoDB" id="58529at2759"/>
<dbReference type="GO" id="GO:0006520">
    <property type="term" value="P:amino acid metabolic process"/>
    <property type="evidence" value="ECO:0007669"/>
    <property type="project" value="UniProtKB-ARBA"/>
</dbReference>
<dbReference type="SUPFAM" id="SSF55021">
    <property type="entry name" value="ACT-like"/>
    <property type="match status" value="1"/>
</dbReference>
<comment type="caution">
    <text evidence="3">The sequence shown here is derived from an EMBL/GenBank/DDBJ whole genome shotgun (WGS) entry which is preliminary data.</text>
</comment>
<sequence length="399" mass="43151">MASQVQLYSTALSIVSIPKASYPAFFHGIVKLITHSWEDEYRKVLAHRGTDSTLSASATKRLSLRLSSDDNSSSPAADTFSEDDHIDDKITALQEFVNVSFTPVECSVICPTELVDLLFTTPLGLVPSNVLHEKYLAIQVDGDGVDSGSRLLEITAPLSSAGIPIFFIPTYFSDYVLVPSRVQSTVTRALESRGFVFSNTANSYVNMTDTPASPVTEKPLFESDLTNSADSSGPPPLSPDLQSLGESTFEQFSAKGVRPEINTSTKLLLTGARAQNKSTHLHSSMYLKIIEILITPPTYFSLTITDGLEVSFIINQDMVHAFPTELLLGSVTDFLIPISFDLSALPEDSTGIVAGVASRLLKAPHDSLTIMQMSYLSTAKSGVVMISEEDLNLAISALQ</sequence>
<reference evidence="3" key="1">
    <citation type="submission" date="2014-03" db="EMBL/GenBank/DDBJ databases">
        <authorList>
            <person name="Casaregola S."/>
        </authorList>
    </citation>
    <scope>NUCLEOTIDE SEQUENCE [LARGE SCALE GENOMIC DNA]</scope>
    <source>
        <strain evidence="3">CLIB 918</strain>
    </source>
</reference>
<dbReference type="InterPro" id="IPR051719">
    <property type="entry name" value="CASTOR_mTORC1"/>
</dbReference>
<evidence type="ECO:0000256" key="1">
    <source>
        <dbReference type="SAM" id="MobiDB-lite"/>
    </source>
</evidence>
<dbReference type="PANTHER" id="PTHR31131">
    <property type="entry name" value="CHROMOSOME 1, WHOLE GENOME SHOTGUN SEQUENCE"/>
    <property type="match status" value="1"/>
</dbReference>
<dbReference type="Proteomes" id="UP000242525">
    <property type="component" value="Unassembled WGS sequence"/>
</dbReference>
<evidence type="ECO:0000313" key="3">
    <source>
        <dbReference type="EMBL" id="CDO51930.1"/>
    </source>
</evidence>
<dbReference type="PANTHER" id="PTHR31131:SF6">
    <property type="entry name" value="CASTOR ACT DOMAIN-CONTAINING PROTEIN"/>
    <property type="match status" value="1"/>
</dbReference>
<dbReference type="InterPro" id="IPR027795">
    <property type="entry name" value="CASTOR_ACT_dom"/>
</dbReference>
<dbReference type="Gene3D" id="3.30.2130.10">
    <property type="entry name" value="VC0802-like"/>
    <property type="match status" value="2"/>
</dbReference>